<dbReference type="Pfam" id="PF05746">
    <property type="entry name" value="DALR_1"/>
    <property type="match status" value="1"/>
</dbReference>
<evidence type="ECO:0000256" key="3">
    <source>
        <dbReference type="ARBA" id="ARBA00022490"/>
    </source>
</evidence>
<dbReference type="HAMAP" id="MF_00255">
    <property type="entry name" value="Gly_tRNA_synth_beta"/>
    <property type="match status" value="1"/>
</dbReference>
<dbReference type="Proteomes" id="UP000885706">
    <property type="component" value="Unassembled WGS sequence"/>
</dbReference>
<evidence type="ECO:0000256" key="7">
    <source>
        <dbReference type="ARBA" id="ARBA00022917"/>
    </source>
</evidence>
<dbReference type="InterPro" id="IPR006194">
    <property type="entry name" value="Gly-tRNA-synth_heterodimer"/>
</dbReference>
<dbReference type="SUPFAM" id="SSF109604">
    <property type="entry name" value="HD-domain/PDEase-like"/>
    <property type="match status" value="1"/>
</dbReference>
<dbReference type="EMBL" id="DQWQ01000105">
    <property type="protein sequence ID" value="HDD35637.1"/>
    <property type="molecule type" value="Genomic_DNA"/>
</dbReference>
<dbReference type="NCBIfam" id="TIGR00211">
    <property type="entry name" value="glyS"/>
    <property type="match status" value="1"/>
</dbReference>
<evidence type="ECO:0000256" key="8">
    <source>
        <dbReference type="ARBA" id="ARBA00023146"/>
    </source>
</evidence>
<comment type="similarity">
    <text evidence="2 10">Belongs to the class-II aminoacyl-tRNA synthetase family.</text>
</comment>
<comment type="caution">
    <text evidence="12">The sequence shown here is derived from an EMBL/GenBank/DDBJ whole genome shotgun (WGS) entry which is preliminary data.</text>
</comment>
<keyword evidence="4 10" id="KW-0436">Ligase</keyword>
<keyword evidence="5 10" id="KW-0547">Nucleotide-binding</keyword>
<dbReference type="PRINTS" id="PR01045">
    <property type="entry name" value="TRNASYNTHGB"/>
</dbReference>
<name>A0A7V0IAH9_DESA2</name>
<evidence type="ECO:0000256" key="9">
    <source>
        <dbReference type="ARBA" id="ARBA00047937"/>
    </source>
</evidence>
<keyword evidence="7 10" id="KW-0648">Protein biosynthesis</keyword>
<evidence type="ECO:0000256" key="4">
    <source>
        <dbReference type="ARBA" id="ARBA00022598"/>
    </source>
</evidence>
<gene>
    <name evidence="10" type="primary">glyS</name>
    <name evidence="12" type="ORF">ENF30_02425</name>
</gene>
<organism evidence="12">
    <name type="scientific">Desulfofervidus auxilii</name>
    <dbReference type="NCBI Taxonomy" id="1621989"/>
    <lineage>
        <taxon>Bacteria</taxon>
        <taxon>Pseudomonadati</taxon>
        <taxon>Thermodesulfobacteriota</taxon>
        <taxon>Candidatus Desulfofervidia</taxon>
        <taxon>Candidatus Desulfofervidales</taxon>
        <taxon>Candidatus Desulfofervidaceae</taxon>
        <taxon>Candidatus Desulfofervidus</taxon>
    </lineage>
</organism>
<comment type="subcellular location">
    <subcellularLocation>
        <location evidence="1 10">Cytoplasm</location>
    </subcellularLocation>
</comment>
<dbReference type="GO" id="GO:0004814">
    <property type="term" value="F:arginine-tRNA ligase activity"/>
    <property type="evidence" value="ECO:0007669"/>
    <property type="project" value="InterPro"/>
</dbReference>
<evidence type="ECO:0000256" key="1">
    <source>
        <dbReference type="ARBA" id="ARBA00004496"/>
    </source>
</evidence>
<reference evidence="12" key="1">
    <citation type="journal article" date="2020" name="mSystems">
        <title>Genome- and Community-Level Interaction Insights into Carbon Utilization and Element Cycling Functions of Hydrothermarchaeota in Hydrothermal Sediment.</title>
        <authorList>
            <person name="Zhou Z."/>
            <person name="Liu Y."/>
            <person name="Xu W."/>
            <person name="Pan J."/>
            <person name="Luo Z.H."/>
            <person name="Li M."/>
        </authorList>
    </citation>
    <scope>NUCLEOTIDE SEQUENCE [LARGE SCALE GENOMIC DNA]</scope>
    <source>
        <strain evidence="12">HyVt-113</strain>
    </source>
</reference>
<dbReference type="GO" id="GO:0005829">
    <property type="term" value="C:cytosol"/>
    <property type="evidence" value="ECO:0007669"/>
    <property type="project" value="TreeGrafter"/>
</dbReference>
<dbReference type="EC" id="6.1.1.14" evidence="10"/>
<comment type="subunit">
    <text evidence="10">Tetramer of two alpha and two beta subunits.</text>
</comment>
<dbReference type="PROSITE" id="PS50861">
    <property type="entry name" value="AA_TRNA_LIGASE_II_GLYAB"/>
    <property type="match status" value="1"/>
</dbReference>
<evidence type="ECO:0000256" key="10">
    <source>
        <dbReference type="HAMAP-Rule" id="MF_00255"/>
    </source>
</evidence>
<evidence type="ECO:0000256" key="2">
    <source>
        <dbReference type="ARBA" id="ARBA00008226"/>
    </source>
</evidence>
<evidence type="ECO:0000256" key="5">
    <source>
        <dbReference type="ARBA" id="ARBA00022741"/>
    </source>
</evidence>
<protein>
    <recommendedName>
        <fullName evidence="10">Glycine--tRNA ligase beta subunit</fullName>
        <ecNumber evidence="10">6.1.1.14</ecNumber>
    </recommendedName>
    <alternativeName>
        <fullName evidence="10">Glycyl-tRNA synthetase beta subunit</fullName>
        <shortName evidence="10">GlyRS</shortName>
    </alternativeName>
</protein>
<dbReference type="GO" id="GO:0006420">
    <property type="term" value="P:arginyl-tRNA aminoacylation"/>
    <property type="evidence" value="ECO:0007669"/>
    <property type="project" value="InterPro"/>
</dbReference>
<keyword evidence="3 10" id="KW-0963">Cytoplasm</keyword>
<evidence type="ECO:0000259" key="11">
    <source>
        <dbReference type="Pfam" id="PF05746"/>
    </source>
</evidence>
<dbReference type="PANTHER" id="PTHR30075:SF2">
    <property type="entry name" value="GLYCINE--TRNA LIGASE, CHLOROPLASTIC_MITOCHONDRIAL 2"/>
    <property type="match status" value="1"/>
</dbReference>
<evidence type="ECO:0000256" key="6">
    <source>
        <dbReference type="ARBA" id="ARBA00022840"/>
    </source>
</evidence>
<dbReference type="Pfam" id="PF02092">
    <property type="entry name" value="tRNA_synt_2f"/>
    <property type="match status" value="1"/>
</dbReference>
<dbReference type="GO" id="GO:0005524">
    <property type="term" value="F:ATP binding"/>
    <property type="evidence" value="ECO:0007669"/>
    <property type="project" value="UniProtKB-UniRule"/>
</dbReference>
<sequence length="684" mass="78302">MKKTLILEIGTEELPISIFPDVLTEMKRVFSKLIKAEGLEFNEIKTMATPRRLTLLATGIPDKQLEKEIDVIGPPYKIAFDDKDRPTKAAYGFAKKYNVSIDALIKIETKKGEYVGLKIKESGKPTLEILASLLPKYILSLSFPKSMRWYKYKIHFVRPIHWILALFDGKMIPFSLEDINSSNITFGHRFIAPQPIVVSHPKDYEPFLEKAFVIVDHLKRQNLIINLLKQAAKELNGKVIMDKDLLNWVNFLTEYPVSIIGNFDKEFLFLPEPVLITVLKQHQKCFAVKDNNDHLLPVFIAIINTPIKDFNLVRNGLERVVKARLSDARFFYEEDLKIPLSQRISKLNGIIFQERLGTVLEKVKRLKLLVSSLTETICPKKKKIILRAASLCKADLTTEMVNEFPELQGIMGGIYAREQGERKEVVKAISEHYLPIEAGGKLPETLEGAILAIADKIDTIVGCFGVGLIPTGTADPYALRRLAIGILRILLERNISLSLFELVQLSLNTYGRFDKKIKEEVLIFLKTRLFSLLQEKGYPYHIIEAVISVFDGDVPKTYKKAEALYAFSKTDKFEPLVIAYKRVYRILETEVNKPINVNIFTMPQEKALYEKYLDLSEDIKDLIEKENFYKALHMLVILKPFIDDFFDHVLVMTEDNSLRENRLALLTQLKSLFLKIADLGKIPI</sequence>
<keyword evidence="6 10" id="KW-0067">ATP-binding</keyword>
<proteinExistence type="inferred from homology"/>
<feature type="domain" description="DALR anticodon binding" evidence="11">
    <location>
        <begin position="578"/>
        <end position="673"/>
    </location>
</feature>
<dbReference type="GO" id="GO:0004820">
    <property type="term" value="F:glycine-tRNA ligase activity"/>
    <property type="evidence" value="ECO:0007669"/>
    <property type="project" value="UniProtKB-UniRule"/>
</dbReference>
<dbReference type="PANTHER" id="PTHR30075">
    <property type="entry name" value="GLYCYL-TRNA SYNTHETASE"/>
    <property type="match status" value="1"/>
</dbReference>
<accession>A0A7V0IAH9</accession>
<comment type="catalytic activity">
    <reaction evidence="9 10">
        <text>tRNA(Gly) + glycine + ATP = glycyl-tRNA(Gly) + AMP + diphosphate</text>
        <dbReference type="Rhea" id="RHEA:16013"/>
        <dbReference type="Rhea" id="RHEA-COMP:9664"/>
        <dbReference type="Rhea" id="RHEA-COMP:9683"/>
        <dbReference type="ChEBI" id="CHEBI:30616"/>
        <dbReference type="ChEBI" id="CHEBI:33019"/>
        <dbReference type="ChEBI" id="CHEBI:57305"/>
        <dbReference type="ChEBI" id="CHEBI:78442"/>
        <dbReference type="ChEBI" id="CHEBI:78522"/>
        <dbReference type="ChEBI" id="CHEBI:456215"/>
        <dbReference type="EC" id="6.1.1.14"/>
    </reaction>
</comment>
<evidence type="ECO:0000313" key="12">
    <source>
        <dbReference type="EMBL" id="HDD35637.1"/>
    </source>
</evidence>
<dbReference type="GO" id="GO:0006426">
    <property type="term" value="P:glycyl-tRNA aminoacylation"/>
    <property type="evidence" value="ECO:0007669"/>
    <property type="project" value="UniProtKB-UniRule"/>
</dbReference>
<dbReference type="AlphaFoldDB" id="A0A7V0IAH9"/>
<dbReference type="InterPro" id="IPR008909">
    <property type="entry name" value="DALR_anticod-bd"/>
</dbReference>
<keyword evidence="8 10" id="KW-0030">Aminoacyl-tRNA synthetase</keyword>
<dbReference type="InterPro" id="IPR015944">
    <property type="entry name" value="Gly-tRNA-synth_bsu"/>
</dbReference>